<keyword evidence="1" id="KW-0343">GTPase activation</keyword>
<dbReference type="InterPro" id="IPR000331">
    <property type="entry name" value="Rap/Ran_GAP_dom"/>
</dbReference>
<dbReference type="InterPro" id="IPR035974">
    <property type="entry name" value="Rap/Ran-GAP_sf"/>
</dbReference>
<feature type="compositionally biased region" description="Basic and acidic residues" evidence="2">
    <location>
        <begin position="989"/>
        <end position="1035"/>
    </location>
</feature>
<feature type="compositionally biased region" description="Basic and acidic residues" evidence="2">
    <location>
        <begin position="1505"/>
        <end position="1515"/>
    </location>
</feature>
<reference evidence="6" key="1">
    <citation type="submission" date="2023-03" db="EMBL/GenBank/DDBJ databases">
        <title>Mating type loci evolution in Malassezia.</title>
        <authorList>
            <person name="Coelho M.A."/>
        </authorList>
    </citation>
    <scope>NUCLEOTIDE SEQUENCE</scope>
    <source>
        <strain evidence="6">CBS 9431</strain>
    </source>
</reference>
<evidence type="ECO:0000256" key="1">
    <source>
        <dbReference type="ARBA" id="ARBA00022468"/>
    </source>
</evidence>
<proteinExistence type="predicted"/>
<dbReference type="Proteomes" id="UP001217754">
    <property type="component" value="Chromosome 3"/>
</dbReference>
<dbReference type="Pfam" id="PF03542">
    <property type="entry name" value="Tuberin"/>
    <property type="match status" value="1"/>
</dbReference>
<evidence type="ECO:0000259" key="4">
    <source>
        <dbReference type="Pfam" id="PF03542"/>
    </source>
</evidence>
<evidence type="ECO:0000313" key="7">
    <source>
        <dbReference type="Proteomes" id="UP001217754"/>
    </source>
</evidence>
<feature type="region of interest" description="Disordered" evidence="2">
    <location>
        <begin position="989"/>
        <end position="1041"/>
    </location>
</feature>
<dbReference type="GeneID" id="85225528"/>
<dbReference type="GO" id="GO:0005096">
    <property type="term" value="F:GTPase activator activity"/>
    <property type="evidence" value="ECO:0007669"/>
    <property type="project" value="UniProtKB-KW"/>
</dbReference>
<evidence type="ECO:0000313" key="6">
    <source>
        <dbReference type="EMBL" id="WFD38913.1"/>
    </source>
</evidence>
<gene>
    <name evidence="6" type="primary">TSC2</name>
    <name evidence="6" type="ORF">MJAP1_001879</name>
</gene>
<feature type="domain" description="Rap-GAP" evidence="3">
    <location>
        <begin position="1612"/>
        <end position="1811"/>
    </location>
</feature>
<dbReference type="InterPro" id="IPR027107">
    <property type="entry name" value="Tuberin/Ral-act_asu"/>
</dbReference>
<dbReference type="GO" id="GO:0033596">
    <property type="term" value="C:TSC1-TSC2 complex"/>
    <property type="evidence" value="ECO:0007669"/>
    <property type="project" value="TreeGrafter"/>
</dbReference>
<sequence length="1845" mass="205524">MDDSKSSASKASLFLRSFRSRTASSTQPSVPEAGNDVRVLNGTMLADIHSAIDALLQTKPDAPERPPQLRFLIETLRKHTENEGVLLDPATATPLVSSLTVLCSRLMRPKYALDVRLGTCELLTATLKYAEESTARSGMPAHDAAALTGWNATMPAHVLSALDRALLFKLIVGLRDDKDWEAAALVSDPGRAIYTLSCQLTALQALSRDGRDILAFREIIVVLTQWIGPAWGCIMHLRSLEHSPEHHSLLTTSEQCAYTVLHLMAAVIKFHASRLSCDQLQAALLSVTQLILEPSVPSSTADEGVTADEISPPVGDSLTHGFSYYGLEVMSPYFSTPRLKATAQPLPEKRAQSQERASEWVTTVSDAKMPELKESDVRALVRVPDAAICFAFLPPACITPIVHAMCRAQGLPALRVDADALLTTLQLRRDGMQGEMWAFLTNLLRSHCANSVLRTVCQLLWPRKNKEAWMDLPFASTQQRAEPSVLVGALLFLHAALIWAAEDRLENGMQKSRTGKDDGATTLLSLPAIAGAVQGALEKDIAVLDLATVLFLDDYLPERRVDMGARVDPLLEPRVRQAPVPLCTLFRENDVQADWDLLLDLQVLAKRHMAVWKSAQGARPTPSSTISIIIIHILVEILSGTPVDSRESEQVAGVRDRTVAAMPHLSSLFWSLAPLLPDHVMVDMVLQNRQHHAYVPSSPDWIENTVELVNTFYPPQLHASTPAIAPMARFEVVQLISNMYDAVQDMPQFRNEMIEQVVVPLLERALCLENSPEIEAMLRAMLRHAATVSAFDASVGQGQPFTRLRHVLVESIHRAQGLDATTERKQARAQHSRQQSLGPSNMNVARETQARIQRAIRSVRDMVTIFYQLSFALPNAAVMLPYDVHDSDEVRDRAQACSVSLFRDLLVLVQCNDSFNLTSSGISMSGTGDVRAEHTSTDARAPYTMHIPTQVRLVILQWLMRLRADRHHQIYFVHNVDKDVEPLAQLIQRTDEREERGRARDERLAPETRGRSRAREPSGERGCSERRAEPRERSASRAPDAPMLWSVPETLQVDLPDEGWPSTLWKVYAHEHVDNELPAHEPGAGEPLVMPTSEYLGVLINLLQSEADWEMVSYIIAHLPAQLSNKPCFCGPHTREQISALSDLLCTLLLQQKQFSNLILPEDVKRTDMYAVVYATMMVLVSYRRLLSRTQHDELLEAFIAGLTKSQNTAQPCVRALVVASYELQKSFTRLVAGVLVKLSTIMSSMTVSVHILELLVEISGSPALYANFTESDYKRVFGIALQYIQYHQSSAASSREDIRSSPAKFSLSQYVMMLAYSNIAQWFITLRLSDRAKHVPYITRGLMLANEGREKLTDQTFVCLDFLARFTYSNAQSKPTRSLIRFLVTSSDPTQKKAPNADSNASQTWVMGKGLVTITSLRRAGWLELVVRRPSGTTSMVAKLENEPSATLVDEERMAEALPKTLARTRALSALSLPSRTAPSPLTHSEFYKDKDSEVRRKFPGALAKERPAQEKPAETPAPAPEAEAPASAAQDTSSSTASAARNRENAMNPAYFALQLSAFPDMVVDKAPIRLPAEPATDRLLRAIDLTPVYDFHKIGVLYAGFQQTTEKEILSNTHGSSAYMKFLSRLGDLVPLRGQEDVYTGGLDRQEDEHGKYAYVWKDNIKQIVYHTATLMPNRPTDPNHSAKKALIGNDWVHIIFNEANQPYEFGTIASQFNFVNIVISPHSKLKNGVEAYEVNDDMFFFVELQRRPGLPDFSPVGNGKLVSFGALPRFVRNLAMHCDLMSQIYLDTGESMVPYTSNWVTRLHHVERYRAKLEAGRLEADQTDMDPAVDQRDYTRLFDNY</sequence>
<dbReference type="Gene3D" id="3.40.50.11210">
    <property type="entry name" value="Rap/Ran-GAP"/>
    <property type="match status" value="1"/>
</dbReference>
<dbReference type="RefSeq" id="XP_060121810.1">
    <property type="nucleotide sequence ID" value="XM_060265827.1"/>
</dbReference>
<protein>
    <submittedName>
        <fullName evidence="6">Tuberous sclerosis 2-like protein</fullName>
    </submittedName>
</protein>
<dbReference type="InterPro" id="IPR024584">
    <property type="entry name" value="Tuberin_N"/>
</dbReference>
<evidence type="ECO:0000259" key="5">
    <source>
        <dbReference type="Pfam" id="PF11864"/>
    </source>
</evidence>
<feature type="compositionally biased region" description="Low complexity" evidence="2">
    <location>
        <begin position="1516"/>
        <end position="1542"/>
    </location>
</feature>
<dbReference type="GO" id="GO:0051056">
    <property type="term" value="P:regulation of small GTPase mediated signal transduction"/>
    <property type="evidence" value="ECO:0007669"/>
    <property type="project" value="InterPro"/>
</dbReference>
<feature type="region of interest" description="Disordered" evidence="2">
    <location>
        <begin position="818"/>
        <end position="839"/>
    </location>
</feature>
<dbReference type="PANTHER" id="PTHR10063:SF0">
    <property type="entry name" value="TUBERIN"/>
    <property type="match status" value="1"/>
</dbReference>
<keyword evidence="7" id="KW-1185">Reference proteome</keyword>
<dbReference type="SUPFAM" id="SSF111347">
    <property type="entry name" value="Rap/Ran-GAP"/>
    <property type="match status" value="1"/>
</dbReference>
<dbReference type="EMBL" id="CP119960">
    <property type="protein sequence ID" value="WFD38913.1"/>
    <property type="molecule type" value="Genomic_DNA"/>
</dbReference>
<dbReference type="FunFam" id="3.40.50.11210:FF:000007">
    <property type="entry name" value="Tuberous sclerosis 2"/>
    <property type="match status" value="1"/>
</dbReference>
<evidence type="ECO:0000256" key="2">
    <source>
        <dbReference type="SAM" id="MobiDB-lite"/>
    </source>
</evidence>
<feature type="domain" description="Tuberin-type" evidence="4">
    <location>
        <begin position="1086"/>
        <end position="1329"/>
    </location>
</feature>
<organism evidence="6 7">
    <name type="scientific">Malassezia japonica</name>
    <dbReference type="NCBI Taxonomy" id="223818"/>
    <lineage>
        <taxon>Eukaryota</taxon>
        <taxon>Fungi</taxon>
        <taxon>Dikarya</taxon>
        <taxon>Basidiomycota</taxon>
        <taxon>Ustilaginomycotina</taxon>
        <taxon>Malasseziomycetes</taxon>
        <taxon>Malasseziales</taxon>
        <taxon>Malasseziaceae</taxon>
        <taxon>Malassezia</taxon>
    </lineage>
</organism>
<dbReference type="Pfam" id="PF02145">
    <property type="entry name" value="Rap_GAP"/>
    <property type="match status" value="1"/>
</dbReference>
<dbReference type="PANTHER" id="PTHR10063">
    <property type="entry name" value="TUBERIN"/>
    <property type="match status" value="1"/>
</dbReference>
<evidence type="ECO:0000259" key="3">
    <source>
        <dbReference type="Pfam" id="PF02145"/>
    </source>
</evidence>
<dbReference type="GO" id="GO:0005634">
    <property type="term" value="C:nucleus"/>
    <property type="evidence" value="ECO:0007669"/>
    <property type="project" value="InterPro"/>
</dbReference>
<feature type="domain" description="Tuberin N-terminal" evidence="5">
    <location>
        <begin position="157"/>
        <end position="716"/>
    </location>
</feature>
<dbReference type="Pfam" id="PF11864">
    <property type="entry name" value="DUF3384"/>
    <property type="match status" value="1"/>
</dbReference>
<accession>A0AAF0EXC7</accession>
<feature type="region of interest" description="Disordered" evidence="2">
    <location>
        <begin position="1502"/>
        <end position="1543"/>
    </location>
</feature>
<dbReference type="InterPro" id="IPR018515">
    <property type="entry name" value="Tuberin-type_domain"/>
</dbReference>
<dbReference type="GO" id="GO:0032007">
    <property type="term" value="P:negative regulation of TOR signaling"/>
    <property type="evidence" value="ECO:0007669"/>
    <property type="project" value="TreeGrafter"/>
</dbReference>
<name>A0AAF0EXC7_9BASI</name>